<dbReference type="PROSITE" id="PS51257">
    <property type="entry name" value="PROKAR_LIPOPROTEIN"/>
    <property type="match status" value="1"/>
</dbReference>
<reference evidence="2" key="1">
    <citation type="journal article" date="2011" name="World J. Microbiol. Biotechnol.">
        <title>Construction and characterization of a full-length cDNA library from mycobiont of Endocarpon pusillum (lichen-forming Ascomycota).</title>
        <authorList>
            <person name="Wang Y.-Y."/>
            <person name="Zhang T."/>
            <person name="Zhou Q.-M."/>
            <person name="Wei J.-C."/>
        </authorList>
    </citation>
    <scope>NUCLEOTIDE SEQUENCE</scope>
</reference>
<feature type="region of interest" description="Disordered" evidence="1">
    <location>
        <begin position="23"/>
        <end position="117"/>
    </location>
</feature>
<protein>
    <recommendedName>
        <fullName evidence="3">Mitochondrial carrier protein pet8</fullName>
    </recommendedName>
</protein>
<dbReference type="EMBL" id="HM193238">
    <property type="protein sequence ID" value="AEH41562.1"/>
    <property type="molecule type" value="mRNA"/>
</dbReference>
<accession>F8QX46</accession>
<evidence type="ECO:0000256" key="1">
    <source>
        <dbReference type="SAM" id="MobiDB-lite"/>
    </source>
</evidence>
<evidence type="ECO:0000313" key="2">
    <source>
        <dbReference type="EMBL" id="AEH41562.1"/>
    </source>
</evidence>
<feature type="compositionally biased region" description="Basic and acidic residues" evidence="1">
    <location>
        <begin position="87"/>
        <end position="105"/>
    </location>
</feature>
<organism evidence="2">
    <name type="scientific">Endocarpon pusillum</name>
    <dbReference type="NCBI Taxonomy" id="364733"/>
    <lineage>
        <taxon>Eukaryota</taxon>
        <taxon>Fungi</taxon>
        <taxon>Dikarya</taxon>
        <taxon>Ascomycota</taxon>
        <taxon>Pezizomycotina</taxon>
        <taxon>Eurotiomycetes</taxon>
        <taxon>Chaetothyriomycetidae</taxon>
        <taxon>Verrucariales</taxon>
        <taxon>Verrucariaceae</taxon>
        <taxon>Endocarpon</taxon>
    </lineage>
</organism>
<name>F8QX46_9EURO</name>
<evidence type="ECO:0008006" key="3">
    <source>
        <dbReference type="Google" id="ProtNLM"/>
    </source>
</evidence>
<feature type="compositionally biased region" description="Basic and acidic residues" evidence="1">
    <location>
        <begin position="41"/>
        <end position="79"/>
    </location>
</feature>
<dbReference type="AlphaFoldDB" id="F8QX46"/>
<feature type="compositionally biased region" description="Polar residues" evidence="1">
    <location>
        <begin position="106"/>
        <end position="117"/>
    </location>
</feature>
<sequence>MSFLYSRVVRTPLRTSFSAIRVSRPATSSFSTSSCRAALNEGDRAHAQDRDDLGEQNEKHKQQQLQEQREGKGKWKKDLGSNSEQAIKADRGEADASDDTIKKMQQETVQAAQSEKK</sequence>
<proteinExistence type="evidence at transcript level"/>